<dbReference type="SMART" id="SM00225">
    <property type="entry name" value="BTB"/>
    <property type="match status" value="1"/>
</dbReference>
<evidence type="ECO:0000259" key="1">
    <source>
        <dbReference type="PROSITE" id="PS50097"/>
    </source>
</evidence>
<dbReference type="Gene3D" id="3.30.710.10">
    <property type="entry name" value="Potassium Channel Kv1.1, Chain A"/>
    <property type="match status" value="1"/>
</dbReference>
<feature type="domain" description="BTB" evidence="1">
    <location>
        <begin position="32"/>
        <end position="101"/>
    </location>
</feature>
<evidence type="ECO:0000313" key="3">
    <source>
        <dbReference type="EMBL" id="KAJ5070892.1"/>
    </source>
</evidence>
<dbReference type="Pfam" id="PF07707">
    <property type="entry name" value="BACK"/>
    <property type="match status" value="1"/>
</dbReference>
<comment type="caution">
    <text evidence="3">The sequence shown here is derived from an EMBL/GenBank/DDBJ whole genome shotgun (WGS) entry which is preliminary data.</text>
</comment>
<sequence length="464" mass="54517">METYLNLEKLSNDLKNLFQNQNQNQNQYESYFDFEIICEQNKTSFKTHKSILSSRSEYFKSLFNSKMKEYQENKLILKDVSSSILSSILNYFYSGKIEINLENVIEILIFSSKYLIDELIEISLNFIKNNLQFETIVDILKLSERMNLNQLLDSSYKFISENFDKFIKTSFFLELEENHLNSILLNDFILINEFELFQSIIKWGKHKSNINQIPNIIDKIRFIDFSKQEIEDTLKQKLIPNQISQKLIQFQNIKNEKELNQFIEKEKEKSLIFKSRFKSKIIKEKEYFNKLKEWINDNEFFSKMKLGYSAKINGFSSKKWHEAVDNKGKTLVIIKTKDNFIFGGFTQIGFNKNLYGVEDPNAFIFSLRNAKGDRKPEKFLIKKGKKRVSVVSNFSKFGPYFGGGLSGIGGPDFYLESNLQPGWSDFGTTYNLPNGIKERTNESKSYLAGSYDLWIVDELETYFI</sequence>
<keyword evidence="4" id="KW-1185">Reference proteome</keyword>
<evidence type="ECO:0000313" key="4">
    <source>
        <dbReference type="Proteomes" id="UP001149090"/>
    </source>
</evidence>
<dbReference type="EMBL" id="JAPDFW010000092">
    <property type="protein sequence ID" value="KAJ5070892.1"/>
    <property type="molecule type" value="Genomic_DNA"/>
</dbReference>
<dbReference type="InterPro" id="IPR000210">
    <property type="entry name" value="BTB/POZ_dom"/>
</dbReference>
<organism evidence="3 4">
    <name type="scientific">Anaeramoeba ignava</name>
    <name type="common">Anaerobic marine amoeba</name>
    <dbReference type="NCBI Taxonomy" id="1746090"/>
    <lineage>
        <taxon>Eukaryota</taxon>
        <taxon>Metamonada</taxon>
        <taxon>Anaeramoebidae</taxon>
        <taxon>Anaeramoeba</taxon>
    </lineage>
</organism>
<dbReference type="InterPro" id="IPR006571">
    <property type="entry name" value="TLDc_dom"/>
</dbReference>
<protein>
    <submittedName>
        <fullName evidence="3">Uncharacterized protein</fullName>
    </submittedName>
</protein>
<dbReference type="Pfam" id="PF00651">
    <property type="entry name" value="BTB"/>
    <property type="match status" value="1"/>
</dbReference>
<dbReference type="PANTHER" id="PTHR45632">
    <property type="entry name" value="LD33804P"/>
    <property type="match status" value="1"/>
</dbReference>
<feature type="domain" description="TLDc" evidence="2">
    <location>
        <begin position="280"/>
        <end position="457"/>
    </location>
</feature>
<dbReference type="AlphaFoldDB" id="A0A9Q0LDI9"/>
<proteinExistence type="predicted"/>
<reference evidence="3" key="1">
    <citation type="submission" date="2022-10" db="EMBL/GenBank/DDBJ databases">
        <title>Novel sulphate-reducing endosymbionts in the free-living metamonad Anaeramoeba.</title>
        <authorList>
            <person name="Jerlstrom-Hultqvist J."/>
            <person name="Cepicka I."/>
            <person name="Gallot-Lavallee L."/>
            <person name="Salas-Leiva D."/>
            <person name="Curtis B.A."/>
            <person name="Zahonova K."/>
            <person name="Pipaliya S."/>
            <person name="Dacks J."/>
            <person name="Roger A.J."/>
        </authorList>
    </citation>
    <scope>NUCLEOTIDE SEQUENCE</scope>
    <source>
        <strain evidence="3">BMAN</strain>
    </source>
</reference>
<dbReference type="PROSITE" id="PS51886">
    <property type="entry name" value="TLDC"/>
    <property type="match status" value="1"/>
</dbReference>
<dbReference type="PROSITE" id="PS50097">
    <property type="entry name" value="BTB"/>
    <property type="match status" value="1"/>
</dbReference>
<dbReference type="SMART" id="SM00584">
    <property type="entry name" value="TLDc"/>
    <property type="match status" value="1"/>
</dbReference>
<dbReference type="Gene3D" id="1.25.40.420">
    <property type="match status" value="1"/>
</dbReference>
<dbReference type="InterPro" id="IPR011333">
    <property type="entry name" value="SKP1/BTB/POZ_sf"/>
</dbReference>
<dbReference type="CDD" id="cd18186">
    <property type="entry name" value="BTB_POZ_ZBTB_KLHL-like"/>
    <property type="match status" value="1"/>
</dbReference>
<dbReference type="Pfam" id="PF07534">
    <property type="entry name" value="TLD"/>
    <property type="match status" value="1"/>
</dbReference>
<dbReference type="InterPro" id="IPR011705">
    <property type="entry name" value="BACK"/>
</dbReference>
<name>A0A9Q0LDI9_ANAIG</name>
<gene>
    <name evidence="3" type="ORF">M0811_01873</name>
</gene>
<dbReference type="SMART" id="SM00875">
    <property type="entry name" value="BACK"/>
    <property type="match status" value="1"/>
</dbReference>
<dbReference type="Proteomes" id="UP001149090">
    <property type="component" value="Unassembled WGS sequence"/>
</dbReference>
<accession>A0A9Q0LDI9</accession>
<evidence type="ECO:0000259" key="2">
    <source>
        <dbReference type="PROSITE" id="PS51886"/>
    </source>
</evidence>
<dbReference type="SUPFAM" id="SSF54695">
    <property type="entry name" value="POZ domain"/>
    <property type="match status" value="1"/>
</dbReference>